<protein>
    <submittedName>
        <fullName evidence="2">Uncharacterized protein</fullName>
    </submittedName>
</protein>
<keyword evidence="3" id="KW-1185">Reference proteome</keyword>
<organism evidence="2 3">
    <name type="scientific">Sphaerisporangium rhizosphaerae</name>
    <dbReference type="NCBI Taxonomy" id="2269375"/>
    <lineage>
        <taxon>Bacteria</taxon>
        <taxon>Bacillati</taxon>
        <taxon>Actinomycetota</taxon>
        <taxon>Actinomycetes</taxon>
        <taxon>Streptosporangiales</taxon>
        <taxon>Streptosporangiaceae</taxon>
        <taxon>Sphaerisporangium</taxon>
    </lineage>
</organism>
<keyword evidence="1" id="KW-0732">Signal</keyword>
<evidence type="ECO:0000313" key="3">
    <source>
        <dbReference type="Proteomes" id="UP001596496"/>
    </source>
</evidence>
<feature type="signal peptide" evidence="1">
    <location>
        <begin position="1"/>
        <end position="31"/>
    </location>
</feature>
<evidence type="ECO:0000256" key="1">
    <source>
        <dbReference type="SAM" id="SignalP"/>
    </source>
</evidence>
<dbReference type="Gene3D" id="3.20.20.80">
    <property type="entry name" value="Glycosidases"/>
    <property type="match status" value="1"/>
</dbReference>
<gene>
    <name evidence="2" type="ORF">ACFQSB_23010</name>
</gene>
<sequence>MMRTLVRRALSVMSVLGLVAVALAPADASYAATVQVAPVSASDSPATIIAKAADVVPAPRQLAWQRLEQYNFLHFGINTFTGREWGTGTEDPNAFQPHRSQHRPVGRLDQERRVQGGHPHRQAPRRFSALPLQVQQLRRGVVLLVRPTG</sequence>
<dbReference type="InterPro" id="IPR017853">
    <property type="entry name" value="GH"/>
</dbReference>
<dbReference type="SUPFAM" id="SSF51445">
    <property type="entry name" value="(Trans)glycosidases"/>
    <property type="match status" value="1"/>
</dbReference>
<feature type="chain" id="PRO_5046086372" evidence="1">
    <location>
        <begin position="32"/>
        <end position="149"/>
    </location>
</feature>
<name>A0ABW2P643_9ACTN</name>
<dbReference type="Proteomes" id="UP001596496">
    <property type="component" value="Unassembled WGS sequence"/>
</dbReference>
<dbReference type="EMBL" id="JBHTCG010000016">
    <property type="protein sequence ID" value="MFC7385097.1"/>
    <property type="molecule type" value="Genomic_DNA"/>
</dbReference>
<proteinExistence type="predicted"/>
<evidence type="ECO:0000313" key="2">
    <source>
        <dbReference type="EMBL" id="MFC7385097.1"/>
    </source>
</evidence>
<accession>A0ABW2P643</accession>
<comment type="caution">
    <text evidence="2">The sequence shown here is derived from an EMBL/GenBank/DDBJ whole genome shotgun (WGS) entry which is preliminary data.</text>
</comment>
<reference evidence="3" key="1">
    <citation type="journal article" date="2019" name="Int. J. Syst. Evol. Microbiol.">
        <title>The Global Catalogue of Microorganisms (GCM) 10K type strain sequencing project: providing services to taxonomists for standard genome sequencing and annotation.</title>
        <authorList>
            <consortium name="The Broad Institute Genomics Platform"/>
            <consortium name="The Broad Institute Genome Sequencing Center for Infectious Disease"/>
            <person name="Wu L."/>
            <person name="Ma J."/>
        </authorList>
    </citation>
    <scope>NUCLEOTIDE SEQUENCE [LARGE SCALE GENOMIC DNA]</scope>
    <source>
        <strain evidence="3">CECT 7649</strain>
    </source>
</reference>
<dbReference type="RefSeq" id="WP_380829141.1">
    <property type="nucleotide sequence ID" value="NZ_JBHTCG010000016.1"/>
</dbReference>